<proteinExistence type="predicted"/>
<dbReference type="Proteomes" id="UP001056336">
    <property type="component" value="Chromosome"/>
</dbReference>
<dbReference type="InterPro" id="IPR002931">
    <property type="entry name" value="Transglutaminase-like"/>
</dbReference>
<dbReference type="PANTHER" id="PTHR33490:SF1">
    <property type="entry name" value="SLL1233 PROTEIN"/>
    <property type="match status" value="1"/>
</dbReference>
<organism evidence="2 3">
    <name type="scientific">Jatrophihabitans telluris</name>
    <dbReference type="NCBI Taxonomy" id="2038343"/>
    <lineage>
        <taxon>Bacteria</taxon>
        <taxon>Bacillati</taxon>
        <taxon>Actinomycetota</taxon>
        <taxon>Actinomycetes</taxon>
        <taxon>Jatrophihabitantales</taxon>
        <taxon>Jatrophihabitantaceae</taxon>
        <taxon>Jatrophihabitans</taxon>
    </lineage>
</organism>
<evidence type="ECO:0000313" key="3">
    <source>
        <dbReference type="Proteomes" id="UP001056336"/>
    </source>
</evidence>
<dbReference type="InterPro" id="IPR038765">
    <property type="entry name" value="Papain-like_cys_pep_sf"/>
</dbReference>
<dbReference type="Pfam" id="PF09899">
    <property type="entry name" value="DUF2126"/>
    <property type="match status" value="1"/>
</dbReference>
<dbReference type="SUPFAM" id="SSF54001">
    <property type="entry name" value="Cysteine proteinases"/>
    <property type="match status" value="1"/>
</dbReference>
<name>A0ABY4QWQ5_9ACTN</name>
<sequence length="1138" mass="122774">MAVTTMLEHRTSYAFDRPVLLGPQLVRLRPAPHTRTPVLAYSLSVGGGQHYVNWQQDSFGNHVARLVFPGPVTELEITVSMTLDMTVINALDFFVDSYAERFPFDYPAELARDLAVYRTDTTTGSDFAGPERAAVQAWLGAAGLTPDSLRGTSSVSVLGELNRAVANGIAYEVRLEQGVQDPTETLSRAIGSCRDSGWLLVAAARELGLAARFVSGYLVQLAPDIPDAHNPISGDHTDLHAWAEVFLPGAGWIGLDATSGLFTGEGHIPLAATPRPGEAAPISGTRSEASAALDFENRVTRVIDRPRVTKPYTDAQWQDVLELGEAVDARLSADDVRLTMGGEPTFVSATDTRAPEWNVAADGEDKRLRAIELASRLRDHYAPTGLVQHGQGKWYPGEPLPRWQMAIYWMTDGSPLWHKGDLLDAPWAPATHEPGQGVELAGRLMAEIALRLGIDPAAGQVQPAYPDLLQRMVAETQLPSGPPPTADESRGLFADARADRIGELDTETGRPVGWVLPLHRAEDGRGWATTTWRSRRGRIVLIEGNSPIGMRLPLSSIAWSPGFGWPERSAFAPLDPLPAARTASGIGTGGPGGTGGGGHRARPAQVVAVEGAPTTALTVESREGHLCVFLPPLPDLPAAMELLGIVEESAAALGTPVVLEGYPIPGDERVQSLTVTPDPGVIEVNVQPAASWPELVEIVETLDAAARESGLATEKFGYDGTHTGTGGGSHLTLGGRRPADSPLLRRPSLLVSLLTFWQNHPGLSYLFSGRFIGPTSQAPRVDEARNDSLYELDIAFAELDRLGSDEVDAVRPWTVDRALRHLLTDLTGNTHRAEFCIDKLFSPDSDRGRLGLLELRGFEMPPHPQMSLVQALLVRALVARFWREPYRAPLVRWGTRLHDQFLLPAFVAADLDQVVAELRGHGLPFDREWLVPFEEFRFARLAEADFGGVEGPVIGFELRSAIEPWHVLGEEATGSGTARYVDSSLERLQVRLSGAVPGRHELRCNGFAVALHPVPGEAGLVAGIRYRAWAPPSALHPTIGIHSPLDFEVIDTIGGRTIGGLTYHVTNPNGHGYDAPPVNAGEAEARRAGRIRRAEWANTAASPARPNLHPLARLSEYPVTFDLRTVTAGHGAVGGADQ</sequence>
<dbReference type="SMART" id="SM00460">
    <property type="entry name" value="TGc"/>
    <property type="match status" value="1"/>
</dbReference>
<evidence type="ECO:0000259" key="1">
    <source>
        <dbReference type="SMART" id="SM00460"/>
    </source>
</evidence>
<dbReference type="RefSeq" id="WP_249770021.1">
    <property type="nucleotide sequence ID" value="NZ_CP097332.1"/>
</dbReference>
<protein>
    <submittedName>
        <fullName evidence="2">Transglutaminase family protein</fullName>
    </submittedName>
</protein>
<dbReference type="InterPro" id="IPR013589">
    <property type="entry name" value="Bac_transglu_N"/>
</dbReference>
<dbReference type="InterPro" id="IPR018667">
    <property type="entry name" value="DUF2126"/>
</dbReference>
<dbReference type="EMBL" id="CP097332">
    <property type="protein sequence ID" value="UQX87471.1"/>
    <property type="molecule type" value="Genomic_DNA"/>
</dbReference>
<reference evidence="2" key="1">
    <citation type="journal article" date="2018" name="Int. J. Syst. Evol. Microbiol.">
        <title>Jatrophihabitans telluris sp. nov., isolated from sediment soil of lava forest wetlands and the emended description of the genus Jatrophihabitans.</title>
        <authorList>
            <person name="Lee K.C."/>
            <person name="Suh M.K."/>
            <person name="Eom M.K."/>
            <person name="Kim K.K."/>
            <person name="Kim J.S."/>
            <person name="Kim D.S."/>
            <person name="Ko S.H."/>
            <person name="Shin Y.K."/>
            <person name="Lee J.S."/>
        </authorList>
    </citation>
    <scope>NUCLEOTIDE SEQUENCE</scope>
    <source>
        <strain evidence="2">N237</strain>
    </source>
</reference>
<dbReference type="PANTHER" id="PTHR33490">
    <property type="entry name" value="BLR5614 PROTEIN-RELATED"/>
    <property type="match status" value="1"/>
</dbReference>
<accession>A0ABY4QWQ5</accession>
<dbReference type="Pfam" id="PF01841">
    <property type="entry name" value="Transglut_core"/>
    <property type="match status" value="1"/>
</dbReference>
<reference evidence="2" key="2">
    <citation type="submission" date="2022-05" db="EMBL/GenBank/DDBJ databases">
        <authorList>
            <person name="Kim J.-S."/>
            <person name="Lee K."/>
            <person name="Suh M."/>
            <person name="Eom M."/>
            <person name="Kim J.-S."/>
            <person name="Kim D.-S."/>
            <person name="Ko S.-H."/>
            <person name="Shin Y."/>
            <person name="Lee J.-S."/>
        </authorList>
    </citation>
    <scope>NUCLEOTIDE SEQUENCE</scope>
    <source>
        <strain evidence="2">N237</strain>
    </source>
</reference>
<keyword evidence="3" id="KW-1185">Reference proteome</keyword>
<gene>
    <name evidence="2" type="ORF">M6D93_14335</name>
</gene>
<feature type="domain" description="Transglutaminase-like" evidence="1">
    <location>
        <begin position="185"/>
        <end position="259"/>
    </location>
</feature>
<evidence type="ECO:0000313" key="2">
    <source>
        <dbReference type="EMBL" id="UQX87471.1"/>
    </source>
</evidence>
<dbReference type="Gene3D" id="3.10.620.30">
    <property type="match status" value="1"/>
</dbReference>
<dbReference type="Pfam" id="PF08379">
    <property type="entry name" value="Bact_transglu_N"/>
    <property type="match status" value="1"/>
</dbReference>